<accession>A0ABR7FFB3</accession>
<evidence type="ECO:0000313" key="6">
    <source>
        <dbReference type="EMBL" id="MBC5673903.1"/>
    </source>
</evidence>
<feature type="domain" description="Carbohydrate kinase FGGY N-terminal" evidence="4">
    <location>
        <begin position="2"/>
        <end position="232"/>
    </location>
</feature>
<evidence type="ECO:0000256" key="3">
    <source>
        <dbReference type="ARBA" id="ARBA00022777"/>
    </source>
</evidence>
<evidence type="ECO:0000259" key="4">
    <source>
        <dbReference type="Pfam" id="PF00370"/>
    </source>
</evidence>
<dbReference type="Pfam" id="PF02782">
    <property type="entry name" value="FGGY_C"/>
    <property type="match status" value="1"/>
</dbReference>
<dbReference type="SUPFAM" id="SSF53067">
    <property type="entry name" value="Actin-like ATPase domain"/>
    <property type="match status" value="2"/>
</dbReference>
<reference evidence="6 7" key="1">
    <citation type="submission" date="2020-08" db="EMBL/GenBank/DDBJ databases">
        <title>Genome public.</title>
        <authorList>
            <person name="Liu C."/>
            <person name="Sun Q."/>
        </authorList>
    </citation>
    <scope>NUCLEOTIDE SEQUENCE [LARGE SCALE GENOMIC DNA]</scope>
    <source>
        <strain evidence="6 7">NSJ-34</strain>
    </source>
</reference>
<keyword evidence="2" id="KW-0808">Transferase</keyword>
<dbReference type="Gene3D" id="3.30.420.40">
    <property type="match status" value="2"/>
</dbReference>
<evidence type="ECO:0000259" key="5">
    <source>
        <dbReference type="Pfam" id="PF02782"/>
    </source>
</evidence>
<dbReference type="Pfam" id="PF00370">
    <property type="entry name" value="FGGY_N"/>
    <property type="match status" value="1"/>
</dbReference>
<keyword evidence="3 6" id="KW-0418">Kinase</keyword>
<dbReference type="PANTHER" id="PTHR43095">
    <property type="entry name" value="SUGAR KINASE"/>
    <property type="match status" value="1"/>
</dbReference>
<gene>
    <name evidence="6" type="ORF">H8S76_16755</name>
</gene>
<dbReference type="InterPro" id="IPR018485">
    <property type="entry name" value="FGGY_C"/>
</dbReference>
<dbReference type="InterPro" id="IPR018484">
    <property type="entry name" value="FGGY_N"/>
</dbReference>
<protein>
    <submittedName>
        <fullName evidence="6">Glycerol kinase</fullName>
    </submittedName>
</protein>
<comment type="similarity">
    <text evidence="1">Belongs to the FGGY kinase family.</text>
</comment>
<dbReference type="PANTHER" id="PTHR43095:SF5">
    <property type="entry name" value="XYLULOSE KINASE"/>
    <property type="match status" value="1"/>
</dbReference>
<proteinExistence type="inferred from homology"/>
<dbReference type="Proteomes" id="UP000654573">
    <property type="component" value="Unassembled WGS sequence"/>
</dbReference>
<dbReference type="CDD" id="cd07779">
    <property type="entry name" value="ASKHA_NBD_FGGY_YgcE-like"/>
    <property type="match status" value="1"/>
</dbReference>
<dbReference type="PIRSF" id="PIRSF000538">
    <property type="entry name" value="GlpK"/>
    <property type="match status" value="1"/>
</dbReference>
<dbReference type="GO" id="GO:0016301">
    <property type="term" value="F:kinase activity"/>
    <property type="evidence" value="ECO:0007669"/>
    <property type="project" value="UniProtKB-KW"/>
</dbReference>
<dbReference type="InterPro" id="IPR000577">
    <property type="entry name" value="Carb_kinase_FGGY"/>
</dbReference>
<keyword evidence="7" id="KW-1185">Reference proteome</keyword>
<dbReference type="InterPro" id="IPR050406">
    <property type="entry name" value="FGGY_Carb_Kinase"/>
</dbReference>
<dbReference type="InterPro" id="IPR043129">
    <property type="entry name" value="ATPase_NBD"/>
</dbReference>
<evidence type="ECO:0000313" key="7">
    <source>
        <dbReference type="Proteomes" id="UP000654573"/>
    </source>
</evidence>
<evidence type="ECO:0000256" key="2">
    <source>
        <dbReference type="ARBA" id="ARBA00022679"/>
    </source>
</evidence>
<organism evidence="6 7">
    <name type="scientific">Blautia celeris</name>
    <dbReference type="NCBI Taxonomy" id="2763026"/>
    <lineage>
        <taxon>Bacteria</taxon>
        <taxon>Bacillati</taxon>
        <taxon>Bacillota</taxon>
        <taxon>Clostridia</taxon>
        <taxon>Lachnospirales</taxon>
        <taxon>Lachnospiraceae</taxon>
        <taxon>Blautia</taxon>
    </lineage>
</organism>
<name>A0ABR7FFB3_9FIRM</name>
<dbReference type="EMBL" id="JACOOU010000008">
    <property type="protein sequence ID" value="MBC5673903.1"/>
    <property type="molecule type" value="Genomic_DNA"/>
</dbReference>
<evidence type="ECO:0000256" key="1">
    <source>
        <dbReference type="ARBA" id="ARBA00009156"/>
    </source>
</evidence>
<feature type="domain" description="Carbohydrate kinase FGGY C-terminal" evidence="5">
    <location>
        <begin position="243"/>
        <end position="427"/>
    </location>
</feature>
<comment type="caution">
    <text evidence="6">The sequence shown here is derived from an EMBL/GenBank/DDBJ whole genome shotgun (WGS) entry which is preliminary data.</text>
</comment>
<sequence>MRGILYNCGGTKLLEEASPYCAKYLPGGQVQQDVAEWENAMWQILRSAAERAKANGWTIDAVSMTAQRSSVIAADEKMHPLQPAIMWQDKRTTEICSRLEQENEWVFSRCGSRINPVFAASKMTWIRENQPGIYERTHKFLVISDYLLYLLTGECKTDYTYGSRTLLMDLRNRRWDDQLLELFAVEREKLCELTEPGTIFGVLTKDAAERTGLFPGTPVISAGGDQQCGAIGQGVFSQGRTSITAGTGGYIITASDGVPSNLAADITCNCSSLPNQYILEAGMLTCCSAFDWFRRNFCKDWDIEKISAAVEEVPPGAEGLICLPLFSGRGNPDWNNAARGVFGNVSLNHEKRHFLRALLEGVCYEFANGLGVIRRYVKVADVALNGGLSNSRVFDQMLCDVLGIPVVKRGGADATALGALIVAAHALDPSCEPEQIFNEVHKKSVIARFEPDDKNEKIYREGLLRMNDWYQKIY</sequence>